<organism evidence="1 2">
    <name type="scientific">Bodo saltans</name>
    <name type="common">Flagellated protozoan</name>
    <dbReference type="NCBI Taxonomy" id="75058"/>
    <lineage>
        <taxon>Eukaryota</taxon>
        <taxon>Discoba</taxon>
        <taxon>Euglenozoa</taxon>
        <taxon>Kinetoplastea</taxon>
        <taxon>Metakinetoplastina</taxon>
        <taxon>Eubodonida</taxon>
        <taxon>Bodonidae</taxon>
        <taxon>Bodo</taxon>
    </lineage>
</organism>
<evidence type="ECO:0000313" key="1">
    <source>
        <dbReference type="EMBL" id="CUG72736.1"/>
    </source>
</evidence>
<protein>
    <submittedName>
        <fullName evidence="1">Uncharacterized protein</fullName>
    </submittedName>
</protein>
<dbReference type="EMBL" id="CYKH01000957">
    <property type="protein sequence ID" value="CUG72736.1"/>
    <property type="molecule type" value="Genomic_DNA"/>
</dbReference>
<sequence length="927" mass="101017">MQRNLNILFTIGQQQHQQHAPSAMKVNFLRLAVELMRVVRDVAQPLRRDLSTITTVSSVAAESILSAAAIRFGNKLRPATIALLILGAIFDHDSAFVSDADSTILVSLSRDLNSVVASETPHGNSALPHFRFALATTWMALGSLVAAIARRSESTITSTTTAGTSNSSPDTAVIISDTSICTAALRALSGVEAWSNSGKTLFLAETYITSLSRIVQTLLWLPLFHTAFDNTIESAAKLVWTRIAARPPLTIDSATSPMSPTLTHGVMFLASQIARALDRVLLSSANPPKKSERAPLHLYQKRTTTEFAEYLKKQQAVSQVPHHHAVVAASGNAVTAGEAGLFQWLALAVSIPTETPSGLTADPEALMSLAQRTSFAELDDAKVRAAVRPSLLQALVAYIRDCTCVPVSNLSEDVVLVLVEAIALELNLSEDVVLVLVEAIALELLQLRVQSLSEVHTSIASVNPTELMWRLVQSRCETDLNFFTAFVKRIILRFAKEHFERAHTIGGKITFKDRQGEFVVQHCQQVYFCFGPPLSWLPMEMLDASLASDVLTSLTYLAPLLLVLVGAQPVWLGGGGNAPTTLSANGSSTTNAANKRNPERDRLLRLYNSSFLAATALSSRLDRERGAAIIQRAKQCIAKVSQYSNFVYSSHIEVMLAALRSPVLCGKMSEESLLQDWSALVLPILNGQNDAPVPLQSAAHDCMIAPILSKRAKGLIMIPTYVAMFCPVQGISQRYPAKHVNVIRSFSKTVRSVVDQLEKLDVNDDILLETQQQQQQQQEGPATKTSPANAIALATAVAADLTPLSAILLIVQGLFDQIRLQLQQGASTPTQEQSQRQDLYISGLVNLLQCSNPKVTSRVCTSIEVLVLEYLGHNMAFQERVLTFASSVVQTTANDSVKKPVGEWLLRLTKEARVRRQAGHQRQRSKL</sequence>
<accession>A0A0S4J6Z2</accession>
<keyword evidence="2" id="KW-1185">Reference proteome</keyword>
<dbReference type="Proteomes" id="UP000051952">
    <property type="component" value="Unassembled WGS sequence"/>
</dbReference>
<evidence type="ECO:0000313" key="2">
    <source>
        <dbReference type="Proteomes" id="UP000051952"/>
    </source>
</evidence>
<gene>
    <name evidence="1" type="ORF">BSAL_84045</name>
</gene>
<dbReference type="AlphaFoldDB" id="A0A0S4J6Z2"/>
<proteinExistence type="predicted"/>
<name>A0A0S4J6Z2_BODSA</name>
<dbReference type="VEuPathDB" id="TriTrypDB:BSAL_84045"/>
<reference evidence="2" key="1">
    <citation type="submission" date="2015-09" db="EMBL/GenBank/DDBJ databases">
        <authorList>
            <consortium name="Pathogen Informatics"/>
        </authorList>
    </citation>
    <scope>NUCLEOTIDE SEQUENCE [LARGE SCALE GENOMIC DNA]</scope>
    <source>
        <strain evidence="2">Lake Konstanz</strain>
    </source>
</reference>